<sequence length="761" mass="79537">MAVNNALRRDGGASSRTTVLEDGAVQSRGYGTRKERVGDATRDTIDEEITQFLQGEGKLGWGASVRSELRSFFTVFTFITRLPGPVFADHHPGYLMRGMAYFPLAGALVGVWCSLFFDLARDVIGLALPVSACVSTAASFWVTGCFHEDGLADSSDGIGGGWTKSQILKIMSDTRLGTYGCAVLLLYVVAKVELLSSLGASRWALFECEGAGPALLACHALARWTAPILLHTNPYVDEGGPKYKYYGFMLRARRLVTVRRLAFASAVSTAVAVLCYGPTLRSLSLVAVTWLAALCSGGYARQLLGGVMGDYLGATICVTETVILSTVAAGPTSWTGKAWCADGGRATLVSWGGMVALVWVWCRCVGGPSVYRRDEPEPKPAPGRKGEKGSGGEASDGGLLGDPESGFEKKYEEMMDRIDSLAKPPGSLGTLEDWGARMGALQGTSRPSCTSPILVIFAGDHGLAKAKEEGGEGCSAYPQAVTRSILNGLLKGGAAASVLCRGSGVTMRVVDCGVCGGEETETQNFKLRGGTRNCVTEPFSMSAEEAARLMEVGRGQVRQAVSDESHDVLALGEIGIGNTTTSSILLCALTGCSPNVACGGGATLGRQPDERHVAKKVEIVKSALLAGEGVESRGPAAVLARFGGAEIAGIVGAILEASERGVPTLVDGFICTVAALLAASISPWATRVMMFSTLSAERGHEIALNAIAKIAETNGLPAPPAPALSMGLRLGEGTGAVLAVPLLRSACQMLRMATLSELTQM</sequence>
<feature type="transmembrane region" description="Helical" evidence="11">
    <location>
        <begin position="123"/>
        <end position="142"/>
    </location>
</feature>
<dbReference type="GO" id="GO:0008939">
    <property type="term" value="F:nicotinate-nucleotide-dimethylbenzimidazole phosphoribosyltransferase activity"/>
    <property type="evidence" value="ECO:0007669"/>
    <property type="project" value="UniProtKB-EC"/>
</dbReference>
<protein>
    <recommendedName>
        <fullName evidence="4">Nicotinate-nucleotide--dimethylbenzimidazole phosphoribosyltransferase</fullName>
        <ecNumber evidence="3">2.4.2.21</ecNumber>
    </recommendedName>
    <alternativeName>
        <fullName evidence="8">N(1)-alpha-phosphoribosyltransferase</fullName>
    </alternativeName>
</protein>
<keyword evidence="13" id="KW-1185">Reference proteome</keyword>
<dbReference type="CDD" id="cd02439">
    <property type="entry name" value="DMB-PRT_CobT"/>
    <property type="match status" value="1"/>
</dbReference>
<evidence type="ECO:0000256" key="1">
    <source>
        <dbReference type="ARBA" id="ARBA00005049"/>
    </source>
</evidence>
<comment type="similarity">
    <text evidence="2">Belongs to the CobT family.</text>
</comment>
<name>A0AAX4P515_9CHLO</name>
<feature type="compositionally biased region" description="Basic and acidic residues" evidence="10">
    <location>
        <begin position="372"/>
        <end position="390"/>
    </location>
</feature>
<evidence type="ECO:0000313" key="12">
    <source>
        <dbReference type="EMBL" id="WZN61495.1"/>
    </source>
</evidence>
<gene>
    <name evidence="12" type="ORF">HKI87_04g30300</name>
</gene>
<dbReference type="Pfam" id="PF02654">
    <property type="entry name" value="CobS"/>
    <property type="match status" value="1"/>
</dbReference>
<evidence type="ECO:0000256" key="10">
    <source>
        <dbReference type="SAM" id="MobiDB-lite"/>
    </source>
</evidence>
<evidence type="ECO:0000256" key="8">
    <source>
        <dbReference type="ARBA" id="ARBA00030686"/>
    </source>
</evidence>
<dbReference type="InterPro" id="IPR003805">
    <property type="entry name" value="CobS"/>
</dbReference>
<reference evidence="12 13" key="1">
    <citation type="submission" date="2024-03" db="EMBL/GenBank/DDBJ databases">
        <title>Complete genome sequence of the green alga Chloropicon roscoffensis RCC1871.</title>
        <authorList>
            <person name="Lemieux C."/>
            <person name="Pombert J.-F."/>
            <person name="Otis C."/>
            <person name="Turmel M."/>
        </authorList>
    </citation>
    <scope>NUCLEOTIDE SEQUENCE [LARGE SCALE GENOMIC DNA]</scope>
    <source>
        <strain evidence="12 13">RCC1871</strain>
    </source>
</reference>
<keyword evidence="6 12" id="KW-0328">Glycosyltransferase</keyword>
<evidence type="ECO:0000256" key="5">
    <source>
        <dbReference type="ARBA" id="ARBA00022573"/>
    </source>
</evidence>
<evidence type="ECO:0000256" key="7">
    <source>
        <dbReference type="ARBA" id="ARBA00022679"/>
    </source>
</evidence>
<dbReference type="EMBL" id="CP151504">
    <property type="protein sequence ID" value="WZN61495.1"/>
    <property type="molecule type" value="Genomic_DNA"/>
</dbReference>
<evidence type="ECO:0000256" key="4">
    <source>
        <dbReference type="ARBA" id="ARBA00015486"/>
    </source>
</evidence>
<keyword evidence="11" id="KW-1133">Transmembrane helix</keyword>
<evidence type="ECO:0000256" key="6">
    <source>
        <dbReference type="ARBA" id="ARBA00022676"/>
    </source>
</evidence>
<dbReference type="Pfam" id="PF02277">
    <property type="entry name" value="DBI_PRT"/>
    <property type="match status" value="1"/>
</dbReference>
<dbReference type="GO" id="GO:0008818">
    <property type="term" value="F:cobalamin 5'-phosphate synthase activity"/>
    <property type="evidence" value="ECO:0007669"/>
    <property type="project" value="InterPro"/>
</dbReference>
<dbReference type="PANTHER" id="PTHR43463">
    <property type="entry name" value="NICOTINATE-NUCLEOTIDE--DIMETHYLBENZIMIDAZOLE PHOSPHORIBOSYLTRANSFERASE"/>
    <property type="match status" value="1"/>
</dbReference>
<dbReference type="HAMAP" id="MF_00719">
    <property type="entry name" value="CobS"/>
    <property type="match status" value="1"/>
</dbReference>
<evidence type="ECO:0000256" key="9">
    <source>
        <dbReference type="ARBA" id="ARBA00047340"/>
    </source>
</evidence>
<keyword evidence="11" id="KW-0472">Membrane</keyword>
<dbReference type="PANTHER" id="PTHR43463:SF1">
    <property type="entry name" value="NICOTINATE-NUCLEOTIDE--DIMETHYLBENZIMIDAZOLE PHOSPHORIBOSYLTRANSFERASE"/>
    <property type="match status" value="1"/>
</dbReference>
<proteinExistence type="inferred from homology"/>
<comment type="catalytic activity">
    <reaction evidence="9">
        <text>5,6-dimethylbenzimidazole + nicotinate beta-D-ribonucleotide = alpha-ribazole 5'-phosphate + nicotinate + H(+)</text>
        <dbReference type="Rhea" id="RHEA:11196"/>
        <dbReference type="ChEBI" id="CHEBI:15378"/>
        <dbReference type="ChEBI" id="CHEBI:15890"/>
        <dbReference type="ChEBI" id="CHEBI:32544"/>
        <dbReference type="ChEBI" id="CHEBI:57502"/>
        <dbReference type="ChEBI" id="CHEBI:57918"/>
        <dbReference type="EC" id="2.4.2.21"/>
    </reaction>
</comment>
<keyword evidence="5" id="KW-0169">Cobalamin biosynthesis</keyword>
<dbReference type="InterPro" id="IPR023195">
    <property type="entry name" value="Nict_dMeBzImd_PRibTrfase_N"/>
</dbReference>
<dbReference type="InterPro" id="IPR003200">
    <property type="entry name" value="Nict_dMeBzImd_PRibTrfase"/>
</dbReference>
<feature type="compositionally biased region" description="Gly residues" evidence="10">
    <location>
        <begin position="391"/>
        <end position="400"/>
    </location>
</feature>
<evidence type="ECO:0000256" key="11">
    <source>
        <dbReference type="SAM" id="Phobius"/>
    </source>
</evidence>
<keyword evidence="11" id="KW-0812">Transmembrane</keyword>
<organism evidence="12 13">
    <name type="scientific">Chloropicon roscoffensis</name>
    <dbReference type="NCBI Taxonomy" id="1461544"/>
    <lineage>
        <taxon>Eukaryota</taxon>
        <taxon>Viridiplantae</taxon>
        <taxon>Chlorophyta</taxon>
        <taxon>Chloropicophyceae</taxon>
        <taxon>Chloropicales</taxon>
        <taxon>Chloropicaceae</taxon>
        <taxon>Chloropicon</taxon>
    </lineage>
</organism>
<evidence type="ECO:0000313" key="13">
    <source>
        <dbReference type="Proteomes" id="UP001472866"/>
    </source>
</evidence>
<comment type="pathway">
    <text evidence="1">Nucleoside biosynthesis; alpha-ribazole biosynthesis; alpha-ribazole from 5,6-dimethylbenzimidazole: step 1/2.</text>
</comment>
<feature type="region of interest" description="Disordered" evidence="10">
    <location>
        <begin position="372"/>
        <end position="406"/>
    </location>
</feature>
<dbReference type="Proteomes" id="UP001472866">
    <property type="component" value="Chromosome 04"/>
</dbReference>
<dbReference type="GO" id="GO:0051073">
    <property type="term" value="F:adenosylcobinamide-GDP ribazoletransferase activity"/>
    <property type="evidence" value="ECO:0007669"/>
    <property type="project" value="InterPro"/>
</dbReference>
<feature type="transmembrane region" description="Helical" evidence="11">
    <location>
        <begin position="261"/>
        <end position="279"/>
    </location>
</feature>
<dbReference type="AlphaFoldDB" id="A0AAX4P515"/>
<dbReference type="Gene3D" id="3.40.50.10210">
    <property type="match status" value="1"/>
</dbReference>
<dbReference type="SUPFAM" id="SSF52733">
    <property type="entry name" value="Nicotinate mononucleotide:5,6-dimethylbenzimidazole phosphoribosyltransferase (CobT)"/>
    <property type="match status" value="1"/>
</dbReference>
<evidence type="ECO:0000256" key="2">
    <source>
        <dbReference type="ARBA" id="ARBA00007110"/>
    </source>
</evidence>
<feature type="transmembrane region" description="Helical" evidence="11">
    <location>
        <begin position="99"/>
        <end position="117"/>
    </location>
</feature>
<dbReference type="Gene3D" id="1.10.1610.10">
    <property type="match status" value="1"/>
</dbReference>
<accession>A0AAX4P515</accession>
<dbReference type="InterPro" id="IPR036087">
    <property type="entry name" value="Nict_dMeBzImd_PRibTrfase_sf"/>
</dbReference>
<evidence type="ECO:0000256" key="3">
    <source>
        <dbReference type="ARBA" id="ARBA00011991"/>
    </source>
</evidence>
<keyword evidence="7" id="KW-0808">Transferase</keyword>
<dbReference type="EC" id="2.4.2.21" evidence="3"/>